<dbReference type="GO" id="GO:0000287">
    <property type="term" value="F:magnesium ion binding"/>
    <property type="evidence" value="ECO:0007669"/>
    <property type="project" value="UniProtKB-UniRule"/>
</dbReference>
<dbReference type="HAMAP" id="MF_00265">
    <property type="entry name" value="VapC_Nob1"/>
    <property type="match status" value="1"/>
</dbReference>
<keyword evidence="5 8" id="KW-0378">Hydrolase</keyword>
<evidence type="ECO:0000256" key="7">
    <source>
        <dbReference type="ARBA" id="ARBA00038093"/>
    </source>
</evidence>
<feature type="binding site" evidence="8">
    <location>
        <position position="98"/>
    </location>
    <ligand>
        <name>Mg(2+)</name>
        <dbReference type="ChEBI" id="CHEBI:18420"/>
    </ligand>
</feature>
<evidence type="ECO:0000256" key="8">
    <source>
        <dbReference type="HAMAP-Rule" id="MF_00265"/>
    </source>
</evidence>
<comment type="similarity">
    <text evidence="7 8">Belongs to the PINc/VapC protein family.</text>
</comment>
<comment type="function">
    <text evidence="8">Toxic component of a toxin-antitoxin (TA) system. An RNase.</text>
</comment>
<dbReference type="GO" id="GO:0004540">
    <property type="term" value="F:RNA nuclease activity"/>
    <property type="evidence" value="ECO:0007669"/>
    <property type="project" value="InterPro"/>
</dbReference>
<comment type="caution">
    <text evidence="10">The sequence shown here is derived from an EMBL/GenBank/DDBJ whole genome shotgun (WGS) entry which is preliminary data.</text>
</comment>
<evidence type="ECO:0000256" key="4">
    <source>
        <dbReference type="ARBA" id="ARBA00022723"/>
    </source>
</evidence>
<dbReference type="InterPro" id="IPR002716">
    <property type="entry name" value="PIN_dom"/>
</dbReference>
<gene>
    <name evidence="8" type="primary">vapC</name>
    <name evidence="10" type="ORF">AXE65_08220</name>
</gene>
<proteinExistence type="inferred from homology"/>
<dbReference type="OrthoDB" id="9796690at2"/>
<name>A0A139SY03_9GAMM</name>
<evidence type="ECO:0000256" key="3">
    <source>
        <dbReference type="ARBA" id="ARBA00022722"/>
    </source>
</evidence>
<dbReference type="Gene3D" id="3.40.50.1010">
    <property type="entry name" value="5'-nuclease"/>
    <property type="match status" value="1"/>
</dbReference>
<evidence type="ECO:0000256" key="1">
    <source>
        <dbReference type="ARBA" id="ARBA00001946"/>
    </source>
</evidence>
<evidence type="ECO:0000313" key="11">
    <source>
        <dbReference type="Proteomes" id="UP000072660"/>
    </source>
</evidence>
<dbReference type="CDD" id="cd09881">
    <property type="entry name" value="PIN_VapC4-5_FitB-like"/>
    <property type="match status" value="1"/>
</dbReference>
<dbReference type="EC" id="3.1.-.-" evidence="8"/>
<dbReference type="AlphaFoldDB" id="A0A139SY03"/>
<protein>
    <recommendedName>
        <fullName evidence="8">Ribonuclease VapC</fullName>
        <shortName evidence="8">RNase VapC</shortName>
        <ecNumber evidence="8">3.1.-.-</ecNumber>
    </recommendedName>
    <alternativeName>
        <fullName evidence="8">Toxin VapC</fullName>
    </alternativeName>
</protein>
<dbReference type="NCBIfam" id="NF010285">
    <property type="entry name" value="PRK13725.1"/>
    <property type="match status" value="1"/>
</dbReference>
<dbReference type="EMBL" id="LSZO01000003">
    <property type="protein sequence ID" value="KXU39479.1"/>
    <property type="molecule type" value="Genomic_DNA"/>
</dbReference>
<dbReference type="InterPro" id="IPR029060">
    <property type="entry name" value="PIN-like_dom_sf"/>
</dbReference>
<keyword evidence="11" id="KW-1185">Reference proteome</keyword>
<evidence type="ECO:0000259" key="9">
    <source>
        <dbReference type="Pfam" id="PF01850"/>
    </source>
</evidence>
<dbReference type="InterPro" id="IPR050556">
    <property type="entry name" value="Type_II_TA_system_RNase"/>
</dbReference>
<dbReference type="RefSeq" id="WP_068386265.1">
    <property type="nucleotide sequence ID" value="NZ_LSZO01000003.1"/>
</dbReference>
<evidence type="ECO:0000256" key="2">
    <source>
        <dbReference type="ARBA" id="ARBA00022649"/>
    </source>
</evidence>
<feature type="domain" description="PIN" evidence="9">
    <location>
        <begin position="4"/>
        <end position="124"/>
    </location>
</feature>
<dbReference type="Pfam" id="PF01850">
    <property type="entry name" value="PIN"/>
    <property type="match status" value="1"/>
</dbReference>
<feature type="binding site" evidence="8">
    <location>
        <position position="7"/>
    </location>
    <ligand>
        <name>Mg(2+)</name>
        <dbReference type="ChEBI" id="CHEBI:18420"/>
    </ligand>
</feature>
<dbReference type="PANTHER" id="PTHR33653">
    <property type="entry name" value="RIBONUCLEASE VAPC2"/>
    <property type="match status" value="1"/>
</dbReference>
<dbReference type="InterPro" id="IPR022907">
    <property type="entry name" value="VapC_family"/>
</dbReference>
<dbReference type="SUPFAM" id="SSF88723">
    <property type="entry name" value="PIN domain-like"/>
    <property type="match status" value="1"/>
</dbReference>
<keyword evidence="2 8" id="KW-1277">Toxin-antitoxin system</keyword>
<evidence type="ECO:0000256" key="5">
    <source>
        <dbReference type="ARBA" id="ARBA00022801"/>
    </source>
</evidence>
<reference evidence="10 11" key="1">
    <citation type="submission" date="2016-02" db="EMBL/GenBank/DDBJ databases">
        <authorList>
            <person name="Wen L."/>
            <person name="He K."/>
            <person name="Yang H."/>
        </authorList>
    </citation>
    <scope>NUCLEOTIDE SEQUENCE [LARGE SCALE GENOMIC DNA]</scope>
    <source>
        <strain evidence="10 11">CV58</strain>
    </source>
</reference>
<keyword evidence="4 8" id="KW-0479">Metal-binding</keyword>
<dbReference type="PANTHER" id="PTHR33653:SF1">
    <property type="entry name" value="RIBONUCLEASE VAPC2"/>
    <property type="match status" value="1"/>
</dbReference>
<evidence type="ECO:0000313" key="10">
    <source>
        <dbReference type="EMBL" id="KXU39479.1"/>
    </source>
</evidence>
<comment type="cofactor">
    <cofactor evidence="1 8">
        <name>Mg(2+)</name>
        <dbReference type="ChEBI" id="CHEBI:18420"/>
    </cofactor>
</comment>
<dbReference type="Proteomes" id="UP000072660">
    <property type="component" value="Unassembled WGS sequence"/>
</dbReference>
<organism evidence="10 11">
    <name type="scientific">Ventosimonas gracilis</name>
    <dbReference type="NCBI Taxonomy" id="1680762"/>
    <lineage>
        <taxon>Bacteria</taxon>
        <taxon>Pseudomonadati</taxon>
        <taxon>Pseudomonadota</taxon>
        <taxon>Gammaproteobacteria</taxon>
        <taxon>Pseudomonadales</taxon>
        <taxon>Ventosimonadaceae</taxon>
        <taxon>Ventosimonas</taxon>
    </lineage>
</organism>
<dbReference type="GO" id="GO:0016787">
    <property type="term" value="F:hydrolase activity"/>
    <property type="evidence" value="ECO:0007669"/>
    <property type="project" value="UniProtKB-KW"/>
</dbReference>
<evidence type="ECO:0000256" key="6">
    <source>
        <dbReference type="ARBA" id="ARBA00022842"/>
    </source>
</evidence>
<accession>A0A139SY03</accession>
<keyword evidence="6 8" id="KW-0460">Magnesium</keyword>
<sequence length="133" mass="15051">MLKYMLDTDIAIYVIKNRPAAARAQFQQQQGRLCVSSVTVMELMYGAEKSAQPERNLRDIEGFTRRLSVLDYDEKAAFHTAQIRAELEKSGTPIGAYDQMIAGHARSCGLIVVTNNIREFQRVSGIRIENWAQ</sequence>
<dbReference type="GO" id="GO:0090729">
    <property type="term" value="F:toxin activity"/>
    <property type="evidence" value="ECO:0007669"/>
    <property type="project" value="UniProtKB-KW"/>
</dbReference>
<keyword evidence="8" id="KW-0800">Toxin</keyword>
<keyword evidence="3 8" id="KW-0540">Nuclease</keyword>